<dbReference type="Gene3D" id="1.10.10.60">
    <property type="entry name" value="Homeodomain-like"/>
    <property type="match status" value="1"/>
</dbReference>
<dbReference type="PANTHER" id="PTHR30055">
    <property type="entry name" value="HTH-TYPE TRANSCRIPTIONAL REGULATOR RUTR"/>
    <property type="match status" value="1"/>
</dbReference>
<name>A0A916XC30_9HYPH</name>
<evidence type="ECO:0000313" key="7">
    <source>
        <dbReference type="Proteomes" id="UP000637002"/>
    </source>
</evidence>
<evidence type="ECO:0000256" key="3">
    <source>
        <dbReference type="ARBA" id="ARBA00023163"/>
    </source>
</evidence>
<dbReference type="InterPro" id="IPR050109">
    <property type="entry name" value="HTH-type_TetR-like_transc_reg"/>
</dbReference>
<gene>
    <name evidence="6" type="ORF">GCM10010994_19320</name>
</gene>
<evidence type="ECO:0000313" key="6">
    <source>
        <dbReference type="EMBL" id="GGC60814.1"/>
    </source>
</evidence>
<evidence type="ECO:0000256" key="1">
    <source>
        <dbReference type="ARBA" id="ARBA00023015"/>
    </source>
</evidence>
<dbReference type="GO" id="GO:0003700">
    <property type="term" value="F:DNA-binding transcription factor activity"/>
    <property type="evidence" value="ECO:0007669"/>
    <property type="project" value="TreeGrafter"/>
</dbReference>
<dbReference type="EMBL" id="BMGG01000003">
    <property type="protein sequence ID" value="GGC60814.1"/>
    <property type="molecule type" value="Genomic_DNA"/>
</dbReference>
<reference evidence="6" key="1">
    <citation type="journal article" date="2014" name="Int. J. Syst. Evol. Microbiol.">
        <title>Complete genome sequence of Corynebacterium casei LMG S-19264T (=DSM 44701T), isolated from a smear-ripened cheese.</title>
        <authorList>
            <consortium name="US DOE Joint Genome Institute (JGI-PGF)"/>
            <person name="Walter F."/>
            <person name="Albersmeier A."/>
            <person name="Kalinowski J."/>
            <person name="Ruckert C."/>
        </authorList>
    </citation>
    <scope>NUCLEOTIDE SEQUENCE</scope>
    <source>
        <strain evidence="6">CGMCC 1.12919</strain>
    </source>
</reference>
<keyword evidence="1" id="KW-0805">Transcription regulation</keyword>
<feature type="domain" description="HTH tetR-type" evidence="5">
    <location>
        <begin position="17"/>
        <end position="77"/>
    </location>
</feature>
<keyword evidence="3" id="KW-0804">Transcription</keyword>
<protein>
    <recommendedName>
        <fullName evidence="5">HTH tetR-type domain-containing protein</fullName>
    </recommendedName>
</protein>
<dbReference type="SUPFAM" id="SSF46689">
    <property type="entry name" value="Homeodomain-like"/>
    <property type="match status" value="1"/>
</dbReference>
<accession>A0A916XC30</accession>
<dbReference type="GO" id="GO:0000976">
    <property type="term" value="F:transcription cis-regulatory region binding"/>
    <property type="evidence" value="ECO:0007669"/>
    <property type="project" value="TreeGrafter"/>
</dbReference>
<dbReference type="PROSITE" id="PS50977">
    <property type="entry name" value="HTH_TETR_2"/>
    <property type="match status" value="1"/>
</dbReference>
<dbReference type="Pfam" id="PF00440">
    <property type="entry name" value="TetR_N"/>
    <property type="match status" value="1"/>
</dbReference>
<comment type="caution">
    <text evidence="6">The sequence shown here is derived from an EMBL/GenBank/DDBJ whole genome shotgun (WGS) entry which is preliminary data.</text>
</comment>
<dbReference type="InterPro" id="IPR009057">
    <property type="entry name" value="Homeodomain-like_sf"/>
</dbReference>
<dbReference type="AlphaFoldDB" id="A0A916XC30"/>
<sequence length="220" mass="24486">MPIRKGEKKKTRQEKAAENRLKLLHAAAEVVGALGYTEASVARIVERAGLAHGTFYLYFESRQDLFDQLLPEIGGEALAEIREQLGVPPDFITMEERGLRAFFGYVLKNPAYFRILTEAEAAAPAAYRKYTADRTGRFLDSITTAWRRGEVKGFSQQELGVLTQIMLASRAYLFQHYGKDTDGPRAVPEWVVSAYVRFVARGLGLPEPQAGSEAEPPSTT</sequence>
<evidence type="ECO:0000256" key="4">
    <source>
        <dbReference type="PROSITE-ProRule" id="PRU00335"/>
    </source>
</evidence>
<keyword evidence="7" id="KW-1185">Reference proteome</keyword>
<dbReference type="InterPro" id="IPR001647">
    <property type="entry name" value="HTH_TetR"/>
</dbReference>
<evidence type="ECO:0000259" key="5">
    <source>
        <dbReference type="PROSITE" id="PS50977"/>
    </source>
</evidence>
<proteinExistence type="predicted"/>
<dbReference type="Gene3D" id="1.10.357.10">
    <property type="entry name" value="Tetracycline Repressor, domain 2"/>
    <property type="match status" value="1"/>
</dbReference>
<organism evidence="6 7">
    <name type="scientific">Chelatococcus reniformis</name>
    <dbReference type="NCBI Taxonomy" id="1494448"/>
    <lineage>
        <taxon>Bacteria</taxon>
        <taxon>Pseudomonadati</taxon>
        <taxon>Pseudomonadota</taxon>
        <taxon>Alphaproteobacteria</taxon>
        <taxon>Hyphomicrobiales</taxon>
        <taxon>Chelatococcaceae</taxon>
        <taxon>Chelatococcus</taxon>
    </lineage>
</organism>
<feature type="DNA-binding region" description="H-T-H motif" evidence="4">
    <location>
        <begin position="40"/>
        <end position="59"/>
    </location>
</feature>
<evidence type="ECO:0000256" key="2">
    <source>
        <dbReference type="ARBA" id="ARBA00023125"/>
    </source>
</evidence>
<keyword evidence="2 4" id="KW-0238">DNA-binding</keyword>
<dbReference type="Proteomes" id="UP000637002">
    <property type="component" value="Unassembled WGS sequence"/>
</dbReference>
<dbReference type="PANTHER" id="PTHR30055:SF234">
    <property type="entry name" value="HTH-TYPE TRANSCRIPTIONAL REGULATOR BETI"/>
    <property type="match status" value="1"/>
</dbReference>
<dbReference type="PRINTS" id="PR00455">
    <property type="entry name" value="HTHTETR"/>
</dbReference>
<reference evidence="6" key="2">
    <citation type="submission" date="2020-09" db="EMBL/GenBank/DDBJ databases">
        <authorList>
            <person name="Sun Q."/>
            <person name="Zhou Y."/>
        </authorList>
    </citation>
    <scope>NUCLEOTIDE SEQUENCE</scope>
    <source>
        <strain evidence="6">CGMCC 1.12919</strain>
    </source>
</reference>